<dbReference type="PROSITE" id="PS50888">
    <property type="entry name" value="BHLH"/>
    <property type="match status" value="1"/>
</dbReference>
<evidence type="ECO:0000259" key="8">
    <source>
        <dbReference type="PROSITE" id="PS50888"/>
    </source>
</evidence>
<dbReference type="PANTHER" id="PTHR16223:SF177">
    <property type="entry name" value="TRANSCRIPTION FACTOR BHLH129"/>
    <property type="match status" value="1"/>
</dbReference>
<evidence type="ECO:0000256" key="4">
    <source>
        <dbReference type="ARBA" id="ARBA00023125"/>
    </source>
</evidence>
<dbReference type="OrthoDB" id="2019494at2759"/>
<dbReference type="GO" id="GO:0046983">
    <property type="term" value="F:protein dimerization activity"/>
    <property type="evidence" value="ECO:0007669"/>
    <property type="project" value="InterPro"/>
</dbReference>
<keyword evidence="6" id="KW-0539">Nucleus</keyword>
<evidence type="ECO:0000313" key="9">
    <source>
        <dbReference type="EMBL" id="KAG2572972.1"/>
    </source>
</evidence>
<keyword evidence="4" id="KW-0238">DNA-binding</keyword>
<evidence type="ECO:0000256" key="3">
    <source>
        <dbReference type="ARBA" id="ARBA00023015"/>
    </source>
</evidence>
<accession>A0A8T0QJX0</accession>
<comment type="caution">
    <text evidence="9">The sequence shown here is derived from an EMBL/GenBank/DDBJ whole genome shotgun (WGS) entry which is preliminary data.</text>
</comment>
<dbReference type="Gene3D" id="4.10.280.10">
    <property type="entry name" value="Helix-loop-helix DNA-binding domain"/>
    <property type="match status" value="1"/>
</dbReference>
<proteinExistence type="inferred from homology"/>
<keyword evidence="3" id="KW-0805">Transcription regulation</keyword>
<comment type="subcellular location">
    <subcellularLocation>
        <location evidence="1">Nucleus</location>
    </subcellularLocation>
</comment>
<dbReference type="Proteomes" id="UP000823388">
    <property type="component" value="Chromosome 7K"/>
</dbReference>
<evidence type="ECO:0000256" key="1">
    <source>
        <dbReference type="ARBA" id="ARBA00004123"/>
    </source>
</evidence>
<protein>
    <recommendedName>
        <fullName evidence="8">BHLH domain-containing protein</fullName>
    </recommendedName>
</protein>
<dbReference type="CDD" id="cd11393">
    <property type="entry name" value="bHLH_AtbHLH_like"/>
    <property type="match status" value="1"/>
</dbReference>
<dbReference type="EMBL" id="CM029049">
    <property type="protein sequence ID" value="KAG2572972.1"/>
    <property type="molecule type" value="Genomic_DNA"/>
</dbReference>
<evidence type="ECO:0000256" key="2">
    <source>
        <dbReference type="ARBA" id="ARBA00005510"/>
    </source>
</evidence>
<dbReference type="GO" id="GO:0000978">
    <property type="term" value="F:RNA polymerase II cis-regulatory region sequence-specific DNA binding"/>
    <property type="evidence" value="ECO:0007669"/>
    <property type="project" value="TreeGrafter"/>
</dbReference>
<comment type="similarity">
    <text evidence="2">Belongs to the bHLH protein family.</text>
</comment>
<feature type="compositionally biased region" description="Low complexity" evidence="7">
    <location>
        <begin position="122"/>
        <end position="134"/>
    </location>
</feature>
<keyword evidence="5" id="KW-0804">Transcription</keyword>
<dbReference type="PANTHER" id="PTHR16223">
    <property type="entry name" value="TRANSCRIPTION FACTOR BHLH83-RELATED"/>
    <property type="match status" value="1"/>
</dbReference>
<dbReference type="SMART" id="SM00353">
    <property type="entry name" value="HLH"/>
    <property type="match status" value="1"/>
</dbReference>
<organism evidence="9 10">
    <name type="scientific">Panicum virgatum</name>
    <name type="common">Blackwell switchgrass</name>
    <dbReference type="NCBI Taxonomy" id="38727"/>
    <lineage>
        <taxon>Eukaryota</taxon>
        <taxon>Viridiplantae</taxon>
        <taxon>Streptophyta</taxon>
        <taxon>Embryophyta</taxon>
        <taxon>Tracheophyta</taxon>
        <taxon>Spermatophyta</taxon>
        <taxon>Magnoliopsida</taxon>
        <taxon>Liliopsida</taxon>
        <taxon>Poales</taxon>
        <taxon>Poaceae</taxon>
        <taxon>PACMAD clade</taxon>
        <taxon>Panicoideae</taxon>
        <taxon>Panicodae</taxon>
        <taxon>Paniceae</taxon>
        <taxon>Panicinae</taxon>
        <taxon>Panicum</taxon>
        <taxon>Panicum sect. Hiantes</taxon>
    </lineage>
</organism>
<dbReference type="Pfam" id="PF00010">
    <property type="entry name" value="HLH"/>
    <property type="match status" value="1"/>
</dbReference>
<feature type="region of interest" description="Disordered" evidence="7">
    <location>
        <begin position="122"/>
        <end position="146"/>
    </location>
</feature>
<feature type="domain" description="BHLH" evidence="8">
    <location>
        <begin position="347"/>
        <end position="397"/>
    </location>
</feature>
<gene>
    <name evidence="9" type="ORF">PVAP13_7KG213800</name>
</gene>
<feature type="region of interest" description="Disordered" evidence="7">
    <location>
        <begin position="33"/>
        <end position="96"/>
    </location>
</feature>
<dbReference type="InterPro" id="IPR011598">
    <property type="entry name" value="bHLH_dom"/>
</dbReference>
<dbReference type="SUPFAM" id="SSF47459">
    <property type="entry name" value="HLH, helix-loop-helix DNA-binding domain"/>
    <property type="match status" value="1"/>
</dbReference>
<sequence length="426" mass="45923">MCPWVGVGEAWSGRSRVIALSTAARSSLAAFARRHTRKSNPPHLQSSDLKRAASGARRTGKFEPASCPRRRGWGRSAQAMDPPPQRGRSRYGGGGGSSWQQFPFVVDPTEAPGAAAVRAFFPAPGGEAPPSSSGDRALPGQQQQQRYGHGEISLGHGQGTMHHRYHQFGVEGKRDGGPSAAALPRHSSSPPEFFSSPVMDHGFPRTGVGVGGEVPHAMSSYHKKMKAPMNLAGQGTLSHISEDGIPDLTSNVIGIGHSEENITANGVARSFSSGFSIGPWEDSNSIVFSNPASKAGIHNNDDNDIIASLSNYELQFGVTKETAGGMDKYMQMQQDQVPFRVRAKRGCATHPRSIAERERRTRISEKLRKLQALVPNMDKQTSTADMLDLAVDHIRGLQGELQVCTAHALREDKEKCTCRGDHPPGR</sequence>
<dbReference type="FunFam" id="4.10.280.10:FF:000021">
    <property type="entry name" value="Transcription factor bHLH130 family"/>
    <property type="match status" value="1"/>
</dbReference>
<dbReference type="GO" id="GO:0000981">
    <property type="term" value="F:DNA-binding transcription factor activity, RNA polymerase II-specific"/>
    <property type="evidence" value="ECO:0007669"/>
    <property type="project" value="TreeGrafter"/>
</dbReference>
<keyword evidence="10" id="KW-1185">Reference proteome</keyword>
<evidence type="ECO:0000313" key="10">
    <source>
        <dbReference type="Proteomes" id="UP000823388"/>
    </source>
</evidence>
<dbReference type="InterPro" id="IPR036638">
    <property type="entry name" value="HLH_DNA-bd_sf"/>
</dbReference>
<evidence type="ECO:0000256" key="5">
    <source>
        <dbReference type="ARBA" id="ARBA00023163"/>
    </source>
</evidence>
<reference evidence="9" key="1">
    <citation type="submission" date="2020-05" db="EMBL/GenBank/DDBJ databases">
        <title>WGS assembly of Panicum virgatum.</title>
        <authorList>
            <person name="Lovell J.T."/>
            <person name="Jenkins J."/>
            <person name="Shu S."/>
            <person name="Juenger T.E."/>
            <person name="Schmutz J."/>
        </authorList>
    </citation>
    <scope>NUCLEOTIDE SEQUENCE</scope>
    <source>
        <strain evidence="9">AP13</strain>
    </source>
</reference>
<dbReference type="InterPro" id="IPR045239">
    <property type="entry name" value="bHLH95_bHLH"/>
</dbReference>
<dbReference type="InterPro" id="IPR045843">
    <property type="entry name" value="IND-like"/>
</dbReference>
<dbReference type="GO" id="GO:0005634">
    <property type="term" value="C:nucleus"/>
    <property type="evidence" value="ECO:0007669"/>
    <property type="project" value="UniProtKB-SubCell"/>
</dbReference>
<dbReference type="AlphaFoldDB" id="A0A8T0QJX0"/>
<evidence type="ECO:0000256" key="6">
    <source>
        <dbReference type="ARBA" id="ARBA00023242"/>
    </source>
</evidence>
<name>A0A8T0QJX0_PANVG</name>
<evidence type="ECO:0000256" key="7">
    <source>
        <dbReference type="SAM" id="MobiDB-lite"/>
    </source>
</evidence>